<evidence type="ECO:0000256" key="1">
    <source>
        <dbReference type="SAM" id="MobiDB-lite"/>
    </source>
</evidence>
<accession>A0A0S3RLS7</accession>
<sequence>MSGGNLGRDVRRRCCLGSRRLGSLRRCSTEKGENFPRVKRKGERVGGGSGGARSPVTPWTERGSVTVAGRLNGG</sequence>
<dbReference type="EMBL" id="AP015036">
    <property type="protein sequence ID" value="BAT81473.1"/>
    <property type="molecule type" value="Genomic_DNA"/>
</dbReference>
<reference evidence="2 3" key="1">
    <citation type="journal article" date="2015" name="Sci. Rep.">
        <title>The power of single molecule real-time sequencing technology in the de novo assembly of a eukaryotic genome.</title>
        <authorList>
            <person name="Sakai H."/>
            <person name="Naito K."/>
            <person name="Ogiso-Tanaka E."/>
            <person name="Takahashi Y."/>
            <person name="Iseki K."/>
            <person name="Muto C."/>
            <person name="Satou K."/>
            <person name="Teruya K."/>
            <person name="Shiroma A."/>
            <person name="Shimoji M."/>
            <person name="Hirano T."/>
            <person name="Itoh T."/>
            <person name="Kaga A."/>
            <person name="Tomooka N."/>
        </authorList>
    </citation>
    <scope>NUCLEOTIDE SEQUENCE [LARGE SCALE GENOMIC DNA]</scope>
    <source>
        <strain evidence="3">cv. Shumari</strain>
    </source>
</reference>
<dbReference type="AlphaFoldDB" id="A0A0S3RLS7"/>
<feature type="region of interest" description="Disordered" evidence="1">
    <location>
        <begin position="29"/>
        <end position="74"/>
    </location>
</feature>
<gene>
    <name evidence="2" type="primary">Vigan.03G119800</name>
    <name evidence="2" type="ORF">VIGAN_03119800</name>
</gene>
<keyword evidence="3" id="KW-1185">Reference proteome</keyword>
<proteinExistence type="predicted"/>
<dbReference type="Proteomes" id="UP000291084">
    <property type="component" value="Chromosome 3"/>
</dbReference>
<name>A0A0S3RLS7_PHAAN</name>
<protein>
    <submittedName>
        <fullName evidence="2">Uncharacterized protein</fullName>
    </submittedName>
</protein>
<organism evidence="2 3">
    <name type="scientific">Vigna angularis var. angularis</name>
    <dbReference type="NCBI Taxonomy" id="157739"/>
    <lineage>
        <taxon>Eukaryota</taxon>
        <taxon>Viridiplantae</taxon>
        <taxon>Streptophyta</taxon>
        <taxon>Embryophyta</taxon>
        <taxon>Tracheophyta</taxon>
        <taxon>Spermatophyta</taxon>
        <taxon>Magnoliopsida</taxon>
        <taxon>eudicotyledons</taxon>
        <taxon>Gunneridae</taxon>
        <taxon>Pentapetalae</taxon>
        <taxon>rosids</taxon>
        <taxon>fabids</taxon>
        <taxon>Fabales</taxon>
        <taxon>Fabaceae</taxon>
        <taxon>Papilionoideae</taxon>
        <taxon>50 kb inversion clade</taxon>
        <taxon>NPAAA clade</taxon>
        <taxon>indigoferoid/millettioid clade</taxon>
        <taxon>Phaseoleae</taxon>
        <taxon>Vigna</taxon>
    </lineage>
</organism>
<evidence type="ECO:0000313" key="3">
    <source>
        <dbReference type="Proteomes" id="UP000291084"/>
    </source>
</evidence>
<evidence type="ECO:0000313" key="2">
    <source>
        <dbReference type="EMBL" id="BAT81473.1"/>
    </source>
</evidence>